<sequence>MLLIRPAQPDDAADFRHFFAELIAGADTMLVTPEEYAQRTVVEVAANFRRFAEHDNHRFLLALVDNKLGGFISVAGGAARKSWGCGYIVAGVAEAHRRQGIGLTLFATAEAWARQAGLWRLELTMMAHNDAGRALYRRAGFVEEGVKRGSLHCDGRVVDEVWMGKLLFDPLSI</sequence>
<dbReference type="PANTHER" id="PTHR43877">
    <property type="entry name" value="AMINOALKYLPHOSPHONATE N-ACETYLTRANSFERASE-RELATED-RELATED"/>
    <property type="match status" value="1"/>
</dbReference>
<dbReference type="OrthoDB" id="9814648at2"/>
<organism evidence="4 5">
    <name type="scientific">Chitinimonas arctica</name>
    <dbReference type="NCBI Taxonomy" id="2594795"/>
    <lineage>
        <taxon>Bacteria</taxon>
        <taxon>Pseudomonadati</taxon>
        <taxon>Pseudomonadota</taxon>
        <taxon>Betaproteobacteria</taxon>
        <taxon>Neisseriales</taxon>
        <taxon>Chitinibacteraceae</taxon>
        <taxon>Chitinimonas</taxon>
    </lineage>
</organism>
<evidence type="ECO:0000256" key="1">
    <source>
        <dbReference type="ARBA" id="ARBA00022679"/>
    </source>
</evidence>
<keyword evidence="2" id="KW-0012">Acyltransferase</keyword>
<dbReference type="InterPro" id="IPR016181">
    <property type="entry name" value="Acyl_CoA_acyltransferase"/>
</dbReference>
<dbReference type="Pfam" id="PF00583">
    <property type="entry name" value="Acetyltransf_1"/>
    <property type="match status" value="1"/>
</dbReference>
<keyword evidence="1 4" id="KW-0808">Transferase</keyword>
<proteinExistence type="predicted"/>
<dbReference type="AlphaFoldDB" id="A0A516SCJ3"/>
<accession>A0A516SCJ3</accession>
<gene>
    <name evidence="4" type="ORF">FNU76_05645</name>
</gene>
<dbReference type="KEGG" id="cari:FNU76_05645"/>
<evidence type="ECO:0000313" key="5">
    <source>
        <dbReference type="Proteomes" id="UP000317550"/>
    </source>
</evidence>
<evidence type="ECO:0000259" key="3">
    <source>
        <dbReference type="PROSITE" id="PS51186"/>
    </source>
</evidence>
<dbReference type="PANTHER" id="PTHR43877:SF2">
    <property type="entry name" value="AMINOALKYLPHOSPHONATE N-ACETYLTRANSFERASE-RELATED"/>
    <property type="match status" value="1"/>
</dbReference>
<reference evidence="5" key="1">
    <citation type="submission" date="2019-07" db="EMBL/GenBank/DDBJ databases">
        <title>Chitinimonas sp. nov., isolated from Ny-Alesund, arctica soil.</title>
        <authorList>
            <person name="Xu Q."/>
            <person name="Peng F."/>
        </authorList>
    </citation>
    <scope>NUCLEOTIDE SEQUENCE [LARGE SCALE GENOMIC DNA]</scope>
    <source>
        <strain evidence="5">R3-44</strain>
    </source>
</reference>
<keyword evidence="5" id="KW-1185">Reference proteome</keyword>
<dbReference type="GO" id="GO:0016747">
    <property type="term" value="F:acyltransferase activity, transferring groups other than amino-acyl groups"/>
    <property type="evidence" value="ECO:0007669"/>
    <property type="project" value="InterPro"/>
</dbReference>
<dbReference type="EMBL" id="CP041730">
    <property type="protein sequence ID" value="QDQ25873.1"/>
    <property type="molecule type" value="Genomic_DNA"/>
</dbReference>
<dbReference type="Gene3D" id="3.40.630.30">
    <property type="match status" value="1"/>
</dbReference>
<dbReference type="SUPFAM" id="SSF55729">
    <property type="entry name" value="Acyl-CoA N-acyltransferases (Nat)"/>
    <property type="match status" value="1"/>
</dbReference>
<dbReference type="InterPro" id="IPR000182">
    <property type="entry name" value="GNAT_dom"/>
</dbReference>
<dbReference type="CDD" id="cd04301">
    <property type="entry name" value="NAT_SF"/>
    <property type="match status" value="1"/>
</dbReference>
<dbReference type="PROSITE" id="PS51186">
    <property type="entry name" value="GNAT"/>
    <property type="match status" value="1"/>
</dbReference>
<protein>
    <submittedName>
        <fullName evidence="4">GNAT family N-acetyltransferase</fullName>
    </submittedName>
</protein>
<dbReference type="RefSeq" id="WP_143856796.1">
    <property type="nucleotide sequence ID" value="NZ_CP041730.1"/>
</dbReference>
<name>A0A516SCJ3_9NEIS</name>
<evidence type="ECO:0000256" key="2">
    <source>
        <dbReference type="ARBA" id="ARBA00023315"/>
    </source>
</evidence>
<evidence type="ECO:0000313" key="4">
    <source>
        <dbReference type="EMBL" id="QDQ25873.1"/>
    </source>
</evidence>
<feature type="domain" description="N-acetyltransferase" evidence="3">
    <location>
        <begin position="2"/>
        <end position="168"/>
    </location>
</feature>
<dbReference type="Proteomes" id="UP000317550">
    <property type="component" value="Chromosome"/>
</dbReference>
<dbReference type="InterPro" id="IPR050832">
    <property type="entry name" value="Bact_Acetyltransf"/>
</dbReference>